<keyword evidence="1" id="KW-0449">Lipoprotein</keyword>
<name>A0A4V5UUJ9_9BACT</name>
<evidence type="ECO:0000313" key="2">
    <source>
        <dbReference type="Proteomes" id="UP000305848"/>
    </source>
</evidence>
<comment type="caution">
    <text evidence="1">The sequence shown here is derived from an EMBL/GenBank/DDBJ whole genome shotgun (WGS) entry which is preliminary data.</text>
</comment>
<dbReference type="PROSITE" id="PS51257">
    <property type="entry name" value="PROKAR_LIPOPROTEIN"/>
    <property type="match status" value="1"/>
</dbReference>
<reference evidence="1 2" key="1">
    <citation type="submission" date="2019-05" db="EMBL/GenBank/DDBJ databases">
        <title>Panacibacter sp. strain 17mud1-8 Genome sequencing and assembly.</title>
        <authorList>
            <person name="Chhetri G."/>
        </authorList>
    </citation>
    <scope>NUCLEOTIDE SEQUENCE [LARGE SCALE GENOMIC DNA]</scope>
    <source>
        <strain evidence="1 2">17mud1-8</strain>
    </source>
</reference>
<dbReference type="SUPFAM" id="SSF48452">
    <property type="entry name" value="TPR-like"/>
    <property type="match status" value="1"/>
</dbReference>
<dbReference type="InterPro" id="IPR041662">
    <property type="entry name" value="SusD-like_2"/>
</dbReference>
<organism evidence="1 2">
    <name type="scientific">Ilyomonas limi</name>
    <dbReference type="NCBI Taxonomy" id="2575867"/>
    <lineage>
        <taxon>Bacteria</taxon>
        <taxon>Pseudomonadati</taxon>
        <taxon>Bacteroidota</taxon>
        <taxon>Chitinophagia</taxon>
        <taxon>Chitinophagales</taxon>
        <taxon>Chitinophagaceae</taxon>
        <taxon>Ilyomonas</taxon>
    </lineage>
</organism>
<dbReference type="EMBL" id="SZQL01000005">
    <property type="protein sequence ID" value="TKK69413.1"/>
    <property type="molecule type" value="Genomic_DNA"/>
</dbReference>
<proteinExistence type="predicted"/>
<dbReference type="InterPro" id="IPR011990">
    <property type="entry name" value="TPR-like_helical_dom_sf"/>
</dbReference>
<protein>
    <submittedName>
        <fullName evidence="1">SusD/RagB family nutrient-binding outer membrane lipoprotein</fullName>
    </submittedName>
</protein>
<dbReference type="Gene3D" id="1.25.40.390">
    <property type="match status" value="1"/>
</dbReference>
<keyword evidence="2" id="KW-1185">Reference proteome</keyword>
<dbReference type="Pfam" id="PF12771">
    <property type="entry name" value="SusD-like_2"/>
    <property type="match status" value="1"/>
</dbReference>
<sequence>MLKIKSLYIILAVLVIAAISCSKFDEINTNPNKPTQVSSAMLATNMILDITRNDISSQKGFMQPFLLGKYVTWGEGQEDNQYNKFGRTDFDRLTLLRNIPSMIAFAQTEETKTSYAGLGHFISAWQFFYTTMQVGDIPYTEAVKGESDGVIKPKYDLQKTVFLGILNELDSADLLFSQGADFDGDPVYGGSTDNWRRLTNSFQLYVLMNLYKKTNDADLKVIERFKNIVATRPLLRSSDDNFQLVYNATAGQNYPWSDVPSGSNPNVKSNYLMVSSTLIDSLKAFQDRRLFYYANPSPVQISNGKSVSDWSAYIGAEPSNSFPDLQTMRVSRNYSDVNSRYVNLVNTEPVKMFSYSDQQFILAEAAVRGWINDQPAQEYYAEGIMAAMHFVAAYTPDEADYTHNVLLDDAYIQAYPASAPVVLSGNTEHQISQIITQKYLANFLHSSNYTAWYEHRRTGYPAFKLNSTTNLNLPSSQFPLRWLYPSNELSYNTENLNEALERQYGGNDNVNEVMWILKD</sequence>
<dbReference type="AlphaFoldDB" id="A0A4V5UUJ9"/>
<evidence type="ECO:0000313" key="1">
    <source>
        <dbReference type="EMBL" id="TKK69413.1"/>
    </source>
</evidence>
<gene>
    <name evidence="1" type="ORF">FC093_08860</name>
</gene>
<dbReference type="RefSeq" id="WP_137261409.1">
    <property type="nucleotide sequence ID" value="NZ_SZQL01000005.1"/>
</dbReference>
<dbReference type="OrthoDB" id="9766256at2"/>
<dbReference type="Proteomes" id="UP000305848">
    <property type="component" value="Unassembled WGS sequence"/>
</dbReference>
<accession>A0A4V5UUJ9</accession>